<evidence type="ECO:0000256" key="9">
    <source>
        <dbReference type="ARBA" id="ARBA00023125"/>
    </source>
</evidence>
<dbReference type="Pfam" id="PF00580">
    <property type="entry name" value="UvrD-helicase"/>
    <property type="match status" value="1"/>
</dbReference>
<evidence type="ECO:0000256" key="1">
    <source>
        <dbReference type="ARBA" id="ARBA00009922"/>
    </source>
</evidence>
<dbReference type="EC" id="5.6.2.4" evidence="13"/>
<dbReference type="Gene3D" id="1.10.486.10">
    <property type="entry name" value="PCRA, domain 4"/>
    <property type="match status" value="1"/>
</dbReference>
<evidence type="ECO:0000256" key="12">
    <source>
        <dbReference type="ARBA" id="ARBA00034617"/>
    </source>
</evidence>
<dbReference type="Gene3D" id="3.90.320.10">
    <property type="match status" value="1"/>
</dbReference>
<dbReference type="PROSITE" id="PS51217">
    <property type="entry name" value="UVRD_HELICASE_CTER"/>
    <property type="match status" value="1"/>
</dbReference>
<evidence type="ECO:0000256" key="2">
    <source>
        <dbReference type="ARBA" id="ARBA00022722"/>
    </source>
</evidence>
<evidence type="ECO:0000259" key="17">
    <source>
        <dbReference type="PROSITE" id="PS51217"/>
    </source>
</evidence>
<sequence length="1049" mass="113075">MKLSVGAGCMGDVKFHSSGGWRLVRRLPAPTPEPTPSQLAAARPGDGVRVVVGGPGTGKTTALIESVVTRLRQGASLERLAVLASSRADAQRLRREILRRTGGAQVSARVTTVHGLALGWLQELGDPDVTWRLLRAPEQELRIRELLAELGPGFWPEELLQAVPTRAFARQVREVLARARHLSMDPEDVARVAAASGDVLFSRVAEFFEQYLTISDFDGSLDYAELVYRARLLLGDRAAARSIASRMEAIVVDDVQALDAAQLALLLDCAAAGVPLHAFGDPQQRIHGFRGATADVVPKLLAAPGAELVQLTEGFRNSPALAAALDTVRRRLSPLGAAPSPSPADGAEGRVTSRVYDDEGAEQAHVAQQLRQAVLSDGLAWSELAVVVRAGRAQLGPLARELSRYGVPVEVAGDEIPLAGQLAVQVLLLALAVAARGGGPDPDETGRLFTSPLSGLDSIGQRRLGRRLLEAHAGLGNSVQLLGRCLVEPELLQGIEGPEAEQAARLSGLLHSAATTLADGGNVQEALWRVWEATEWPERLREAALAGSRRANHDLDAIVELFELASRREDLVGPSGARTFITEVSGQEIPADTGRELELVGRGVRLLTAHRAASGQWRRVWVLGVQEGRWPQLNRRGLLLDPDRLAPDHLDAVSPATVLGDERRLFHVACARAEEELHVSASQGVEGEAGRPSRFLDELGVVTERVHGQPEQRLTAAALVAELRTVASDPGTTEGMRRAAALRLARLAEVTDADGHRPFRAADPATWWGVLEDSSGAPEVPGVIRITGSQLETLLTCPRRWFLSRRVGAEAGRQSRASVGDVVHLLAERAVTDGLDAAALKEQLAQVWDRIPFEAEWLSVSERAEIEAAVERFANWNDASREQVLAVEAPFSVRLEVSGRTVELTGTVDRLQLADGRLRVLDLKTGRKLLRARDVVDHPQLGVYQLAASLGAFEEYAPGVRCVAPPALLMLRHGDQWPELVEQPSIDEKPLLDDEDPADHPTWVHARLAQAVETIVSERFPATECQACAYCPFADSCPALHPSGKEVGA</sequence>
<feature type="domain" description="UvrD-like helicase C-terminal" evidence="17">
    <location>
        <begin position="318"/>
        <end position="614"/>
    </location>
</feature>
<evidence type="ECO:0000256" key="7">
    <source>
        <dbReference type="ARBA" id="ARBA00022839"/>
    </source>
</evidence>
<comment type="caution">
    <text evidence="18">The sequence shown here is derived from an EMBL/GenBank/DDBJ whole genome shotgun (WGS) entry which is preliminary data.</text>
</comment>
<dbReference type="PANTHER" id="PTHR11070">
    <property type="entry name" value="UVRD / RECB / PCRA DNA HELICASE FAMILY MEMBER"/>
    <property type="match status" value="1"/>
</dbReference>
<dbReference type="GO" id="GO:0004527">
    <property type="term" value="F:exonuclease activity"/>
    <property type="evidence" value="ECO:0007669"/>
    <property type="project" value="UniProtKB-KW"/>
</dbReference>
<dbReference type="InterPro" id="IPR000212">
    <property type="entry name" value="DNA_helicase_UvrD/REP"/>
</dbReference>
<evidence type="ECO:0000259" key="16">
    <source>
        <dbReference type="PROSITE" id="PS51198"/>
    </source>
</evidence>
<evidence type="ECO:0000313" key="19">
    <source>
        <dbReference type="Proteomes" id="UP000317638"/>
    </source>
</evidence>
<reference evidence="18 19" key="1">
    <citation type="submission" date="2019-07" db="EMBL/GenBank/DDBJ databases">
        <authorList>
            <person name="Zhou L.-Y."/>
        </authorList>
    </citation>
    <scope>NUCLEOTIDE SEQUENCE [LARGE SCALE GENOMIC DNA]</scope>
    <source>
        <strain evidence="18 19">YIM 101269</strain>
    </source>
</reference>
<evidence type="ECO:0000256" key="8">
    <source>
        <dbReference type="ARBA" id="ARBA00022840"/>
    </source>
</evidence>
<dbReference type="GO" id="GO:0033202">
    <property type="term" value="C:DNA helicase complex"/>
    <property type="evidence" value="ECO:0007669"/>
    <property type="project" value="TreeGrafter"/>
</dbReference>
<dbReference type="PANTHER" id="PTHR11070:SF59">
    <property type="entry name" value="DNA 3'-5' HELICASE"/>
    <property type="match status" value="1"/>
</dbReference>
<comment type="catalytic activity">
    <reaction evidence="14">
        <text>ATP + H2O = ADP + phosphate + H(+)</text>
        <dbReference type="Rhea" id="RHEA:13065"/>
        <dbReference type="ChEBI" id="CHEBI:15377"/>
        <dbReference type="ChEBI" id="CHEBI:15378"/>
        <dbReference type="ChEBI" id="CHEBI:30616"/>
        <dbReference type="ChEBI" id="CHEBI:43474"/>
        <dbReference type="ChEBI" id="CHEBI:456216"/>
        <dbReference type="EC" id="5.6.2.4"/>
    </reaction>
</comment>
<dbReference type="InterPro" id="IPR027417">
    <property type="entry name" value="P-loop_NTPase"/>
</dbReference>
<keyword evidence="2" id="KW-0540">Nuclease</keyword>
<comment type="similarity">
    <text evidence="1">Belongs to the helicase family. UvrD subfamily.</text>
</comment>
<dbReference type="PROSITE" id="PS51198">
    <property type="entry name" value="UVRD_HELICASE_ATP_BIND"/>
    <property type="match status" value="1"/>
</dbReference>
<dbReference type="AlphaFoldDB" id="A0A553K3U2"/>
<evidence type="ECO:0000256" key="5">
    <source>
        <dbReference type="ARBA" id="ARBA00022801"/>
    </source>
</evidence>
<evidence type="ECO:0000256" key="4">
    <source>
        <dbReference type="ARBA" id="ARBA00022763"/>
    </source>
</evidence>
<dbReference type="InterPro" id="IPR013986">
    <property type="entry name" value="DExx_box_DNA_helicase_dom_sf"/>
</dbReference>
<dbReference type="OrthoDB" id="5240387at2"/>
<accession>A0A553K3U2</accession>
<dbReference type="InterPro" id="IPR038726">
    <property type="entry name" value="PDDEXK_AddAB-type"/>
</dbReference>
<dbReference type="GO" id="GO:0005524">
    <property type="term" value="F:ATP binding"/>
    <property type="evidence" value="ECO:0007669"/>
    <property type="project" value="UniProtKB-UniRule"/>
</dbReference>
<keyword evidence="8 15" id="KW-0067">ATP-binding</keyword>
<dbReference type="Gene3D" id="3.40.50.300">
    <property type="entry name" value="P-loop containing nucleotide triphosphate hydrolases"/>
    <property type="match status" value="2"/>
</dbReference>
<dbReference type="InterPro" id="IPR014016">
    <property type="entry name" value="UvrD-like_ATP-bd"/>
</dbReference>
<dbReference type="Proteomes" id="UP000317638">
    <property type="component" value="Unassembled WGS sequence"/>
</dbReference>
<comment type="catalytic activity">
    <reaction evidence="12">
        <text>Couples ATP hydrolysis with the unwinding of duplex DNA by translocating in the 3'-5' direction.</text>
        <dbReference type="EC" id="5.6.2.4"/>
    </reaction>
</comment>
<organism evidence="18 19">
    <name type="scientific">Tessaracoccus rhinocerotis</name>
    <dbReference type="NCBI Taxonomy" id="1689449"/>
    <lineage>
        <taxon>Bacteria</taxon>
        <taxon>Bacillati</taxon>
        <taxon>Actinomycetota</taxon>
        <taxon>Actinomycetes</taxon>
        <taxon>Propionibacteriales</taxon>
        <taxon>Propionibacteriaceae</taxon>
        <taxon>Tessaracoccus</taxon>
    </lineage>
</organism>
<evidence type="ECO:0000256" key="13">
    <source>
        <dbReference type="ARBA" id="ARBA00034808"/>
    </source>
</evidence>
<proteinExistence type="inferred from homology"/>
<keyword evidence="9" id="KW-0238">DNA-binding</keyword>
<evidence type="ECO:0000313" key="18">
    <source>
        <dbReference type="EMBL" id="TRY19379.1"/>
    </source>
</evidence>
<keyword evidence="3 15" id="KW-0547">Nucleotide-binding</keyword>
<keyword evidence="5 15" id="KW-0378">Hydrolase</keyword>
<name>A0A553K3U2_9ACTN</name>
<dbReference type="EMBL" id="VKKG01000001">
    <property type="protein sequence ID" value="TRY19379.1"/>
    <property type="molecule type" value="Genomic_DNA"/>
</dbReference>
<dbReference type="Pfam" id="PF12705">
    <property type="entry name" value="PDDEXK_1"/>
    <property type="match status" value="1"/>
</dbReference>
<protein>
    <recommendedName>
        <fullName evidence="13">DNA 3'-5' helicase</fullName>
        <ecNumber evidence="13">5.6.2.4</ecNumber>
    </recommendedName>
</protein>
<feature type="domain" description="UvrD-like helicase ATP-binding" evidence="16">
    <location>
        <begin position="32"/>
        <end position="318"/>
    </location>
</feature>
<evidence type="ECO:0000256" key="6">
    <source>
        <dbReference type="ARBA" id="ARBA00022806"/>
    </source>
</evidence>
<keyword evidence="4" id="KW-0227">DNA damage</keyword>
<evidence type="ECO:0000256" key="10">
    <source>
        <dbReference type="ARBA" id="ARBA00023204"/>
    </source>
</evidence>
<dbReference type="GO" id="GO:0000725">
    <property type="term" value="P:recombinational repair"/>
    <property type="evidence" value="ECO:0007669"/>
    <property type="project" value="TreeGrafter"/>
</dbReference>
<keyword evidence="19" id="KW-1185">Reference proteome</keyword>
<keyword evidence="7" id="KW-0269">Exonuclease</keyword>
<evidence type="ECO:0000256" key="3">
    <source>
        <dbReference type="ARBA" id="ARBA00022741"/>
    </source>
</evidence>
<feature type="binding site" evidence="15">
    <location>
        <begin position="53"/>
        <end position="60"/>
    </location>
    <ligand>
        <name>ATP</name>
        <dbReference type="ChEBI" id="CHEBI:30616"/>
    </ligand>
</feature>
<dbReference type="Gene3D" id="1.10.10.160">
    <property type="match status" value="1"/>
</dbReference>
<evidence type="ECO:0000256" key="14">
    <source>
        <dbReference type="ARBA" id="ARBA00048988"/>
    </source>
</evidence>
<dbReference type="GO" id="GO:0005829">
    <property type="term" value="C:cytosol"/>
    <property type="evidence" value="ECO:0007669"/>
    <property type="project" value="TreeGrafter"/>
</dbReference>
<dbReference type="InterPro" id="IPR011604">
    <property type="entry name" value="PDDEXK-like_dom_sf"/>
</dbReference>
<keyword evidence="10" id="KW-0234">DNA repair</keyword>
<dbReference type="InterPro" id="IPR014017">
    <property type="entry name" value="DNA_helicase_UvrD-like_C"/>
</dbReference>
<keyword evidence="11" id="KW-0413">Isomerase</keyword>
<keyword evidence="6 15" id="KW-0347">Helicase</keyword>
<gene>
    <name evidence="18" type="ORF">FOJ82_00215</name>
</gene>
<evidence type="ECO:0000256" key="15">
    <source>
        <dbReference type="PROSITE-ProRule" id="PRU00560"/>
    </source>
</evidence>
<dbReference type="GO" id="GO:0003677">
    <property type="term" value="F:DNA binding"/>
    <property type="evidence" value="ECO:0007669"/>
    <property type="project" value="UniProtKB-KW"/>
</dbReference>
<evidence type="ECO:0000256" key="11">
    <source>
        <dbReference type="ARBA" id="ARBA00023235"/>
    </source>
</evidence>
<dbReference type="SUPFAM" id="SSF52540">
    <property type="entry name" value="P-loop containing nucleoside triphosphate hydrolases"/>
    <property type="match status" value="1"/>
</dbReference>
<dbReference type="GO" id="GO:0043138">
    <property type="term" value="F:3'-5' DNA helicase activity"/>
    <property type="evidence" value="ECO:0007669"/>
    <property type="project" value="UniProtKB-EC"/>
</dbReference>